<reference evidence="2 3" key="1">
    <citation type="submission" date="2016-06" db="EMBL/GenBank/DDBJ databases">
        <authorList>
            <person name="Kjaerup R.B."/>
            <person name="Dalgaard T.S."/>
            <person name="Juul-Madsen H.R."/>
        </authorList>
    </citation>
    <scope>NUCLEOTIDE SEQUENCE [LARGE SCALE GENOMIC DNA]</scope>
    <source>
        <strain evidence="2">LMG947</strain>
    </source>
</reference>
<evidence type="ECO:0000256" key="1">
    <source>
        <dbReference type="SAM" id="Phobius"/>
    </source>
</evidence>
<keyword evidence="1" id="KW-0472">Membrane</keyword>
<organism evidence="2 3">
    <name type="scientific">Xanthomonas bromi</name>
    <dbReference type="NCBI Taxonomy" id="56449"/>
    <lineage>
        <taxon>Bacteria</taxon>
        <taxon>Pseudomonadati</taxon>
        <taxon>Pseudomonadota</taxon>
        <taxon>Gammaproteobacteria</taxon>
        <taxon>Lysobacterales</taxon>
        <taxon>Lysobacteraceae</taxon>
        <taxon>Xanthomonas</taxon>
    </lineage>
</organism>
<keyword evidence="1" id="KW-1133">Transmembrane helix</keyword>
<evidence type="ECO:0000313" key="2">
    <source>
        <dbReference type="EMBL" id="SBV49634.1"/>
    </source>
</evidence>
<accession>A0A1C3NH05</accession>
<dbReference type="Proteomes" id="UP000092503">
    <property type="component" value="Unassembled WGS sequence"/>
</dbReference>
<proteinExistence type="predicted"/>
<dbReference type="EMBL" id="FLTX01000005">
    <property type="protein sequence ID" value="SBV49634.1"/>
    <property type="molecule type" value="Genomic_DNA"/>
</dbReference>
<sequence>MMVLLPKVLYANPWRYAKSPRTSLFPSNCLPGAISRGRSCSGAVCCCGCSFGTAGCARVASRRVAVAGVALMCCLLPSTVWIALLAQRMQAAANMTATAVAAGVIDPDAVHGETVLAEIVDALPVLKAAGTSIFTWPETRYLDGARMAAVPVAIANVAVTPVRNLLNDGSAMRFDFIAQTSASRMVLMCDNAPVGILTRLGWGAKWVGWSARAVAPSCLRAFRLSGSAWF</sequence>
<protein>
    <submittedName>
        <fullName evidence="2">Putative membrane protein</fullName>
    </submittedName>
</protein>
<evidence type="ECO:0000313" key="3">
    <source>
        <dbReference type="Proteomes" id="UP000092503"/>
    </source>
</evidence>
<keyword evidence="1" id="KW-0812">Transmembrane</keyword>
<dbReference type="AlphaFoldDB" id="A0A1C3NH05"/>
<gene>
    <name evidence="2" type="ORF">XBLMG947_0406</name>
</gene>
<name>A0A1C3NH05_9XANT</name>
<feature type="transmembrane region" description="Helical" evidence="1">
    <location>
        <begin position="64"/>
        <end position="86"/>
    </location>
</feature>